<evidence type="ECO:0000313" key="3">
    <source>
        <dbReference type="Proteomes" id="UP000019678"/>
    </source>
</evidence>
<keyword evidence="1" id="KW-0812">Transmembrane</keyword>
<accession>A0A017TFY9</accession>
<proteinExistence type="predicted"/>
<evidence type="ECO:0000313" key="2">
    <source>
        <dbReference type="EMBL" id="EYF08139.1"/>
    </source>
</evidence>
<sequence length="116" mass="12407">MFIEGGWAMWPILVFGMVTIGASGRFAYRPALGQLRFIAAMAILELVTTVHATWLCIGSVMSYLGKLEGPEAEQSTRILFTGLMESTRPGGLGGMLLMVSGLLVAVGMLRLGAKKD</sequence>
<dbReference type="STRING" id="1192034.CAP_5899"/>
<reference evidence="2 3" key="1">
    <citation type="submission" date="2013-05" db="EMBL/GenBank/DDBJ databases">
        <title>Genome assembly of Chondromyces apiculatus DSM 436.</title>
        <authorList>
            <person name="Sharma G."/>
            <person name="Khatri I."/>
            <person name="Kaur C."/>
            <person name="Mayilraj S."/>
            <person name="Subramanian S."/>
        </authorList>
    </citation>
    <scope>NUCLEOTIDE SEQUENCE [LARGE SCALE GENOMIC DNA]</scope>
    <source>
        <strain evidence="2 3">DSM 436</strain>
    </source>
</reference>
<keyword evidence="3" id="KW-1185">Reference proteome</keyword>
<name>A0A017TFY9_9BACT</name>
<feature type="transmembrane region" description="Helical" evidence="1">
    <location>
        <begin position="6"/>
        <end position="28"/>
    </location>
</feature>
<dbReference type="EMBL" id="ASRX01000005">
    <property type="protein sequence ID" value="EYF08139.1"/>
    <property type="molecule type" value="Genomic_DNA"/>
</dbReference>
<gene>
    <name evidence="2" type="ORF">CAP_5899</name>
</gene>
<dbReference type="Proteomes" id="UP000019678">
    <property type="component" value="Unassembled WGS sequence"/>
</dbReference>
<comment type="caution">
    <text evidence="2">The sequence shown here is derived from an EMBL/GenBank/DDBJ whole genome shotgun (WGS) entry which is preliminary data.</text>
</comment>
<keyword evidence="1" id="KW-0472">Membrane</keyword>
<keyword evidence="1" id="KW-1133">Transmembrane helix</keyword>
<dbReference type="AlphaFoldDB" id="A0A017TFY9"/>
<feature type="transmembrane region" description="Helical" evidence="1">
    <location>
        <begin position="92"/>
        <end position="113"/>
    </location>
</feature>
<feature type="transmembrane region" description="Helical" evidence="1">
    <location>
        <begin position="40"/>
        <end position="64"/>
    </location>
</feature>
<protein>
    <submittedName>
        <fullName evidence="2">Uncharacterized protein</fullName>
    </submittedName>
</protein>
<organism evidence="2 3">
    <name type="scientific">Chondromyces apiculatus DSM 436</name>
    <dbReference type="NCBI Taxonomy" id="1192034"/>
    <lineage>
        <taxon>Bacteria</taxon>
        <taxon>Pseudomonadati</taxon>
        <taxon>Myxococcota</taxon>
        <taxon>Polyangia</taxon>
        <taxon>Polyangiales</taxon>
        <taxon>Polyangiaceae</taxon>
        <taxon>Chondromyces</taxon>
    </lineage>
</organism>
<evidence type="ECO:0000256" key="1">
    <source>
        <dbReference type="SAM" id="Phobius"/>
    </source>
</evidence>